<dbReference type="PANTHER" id="PTHR12598">
    <property type="entry name" value="COPPER HOMEOSTASIS PROTEIN CUTC"/>
    <property type="match status" value="1"/>
</dbReference>
<comment type="subcellular location">
    <subcellularLocation>
        <location evidence="2">Cytoplasm</location>
    </subcellularLocation>
</comment>
<evidence type="ECO:0000313" key="3">
    <source>
        <dbReference type="EMBL" id="QLF71989.1"/>
    </source>
</evidence>
<gene>
    <name evidence="2" type="primary">cutC</name>
    <name evidence="3" type="ORF">FE840_020560</name>
</gene>
<evidence type="ECO:0000256" key="2">
    <source>
        <dbReference type="HAMAP-Rule" id="MF_00795"/>
    </source>
</evidence>
<protein>
    <recommendedName>
        <fullName evidence="2">PF03932 family protein CutC</fullName>
    </recommendedName>
</protein>
<evidence type="ECO:0000256" key="1">
    <source>
        <dbReference type="ARBA" id="ARBA00007768"/>
    </source>
</evidence>
<dbReference type="PANTHER" id="PTHR12598:SF0">
    <property type="entry name" value="COPPER HOMEOSTASIS PROTEIN CUTC HOMOLOG"/>
    <property type="match status" value="1"/>
</dbReference>
<dbReference type="InterPro" id="IPR005627">
    <property type="entry name" value="CutC-like"/>
</dbReference>
<comment type="similarity">
    <text evidence="1 2">Belongs to the CutC family.</text>
</comment>
<dbReference type="EMBL" id="CP058351">
    <property type="protein sequence ID" value="QLF71989.1"/>
    <property type="molecule type" value="Genomic_DNA"/>
</dbReference>
<dbReference type="Pfam" id="PF03932">
    <property type="entry name" value="CutC"/>
    <property type="match status" value="1"/>
</dbReference>
<dbReference type="Gene3D" id="3.20.20.380">
    <property type="entry name" value="Copper homeostasis (CutC) domain"/>
    <property type="match status" value="1"/>
</dbReference>
<accession>A0ABX6QTQ8</accession>
<dbReference type="SUPFAM" id="SSF110395">
    <property type="entry name" value="CutC-like"/>
    <property type="match status" value="1"/>
</dbReference>
<geneLocation type="plasmid" evidence="3 4">
    <name>pPRADMK78_01</name>
</geneLocation>
<keyword evidence="4" id="KW-1185">Reference proteome</keyword>
<organism evidence="3 4">
    <name type="scientific">Peteryoungia desertarenae</name>
    <dbReference type="NCBI Taxonomy" id="1813451"/>
    <lineage>
        <taxon>Bacteria</taxon>
        <taxon>Pseudomonadati</taxon>
        <taxon>Pseudomonadota</taxon>
        <taxon>Alphaproteobacteria</taxon>
        <taxon>Hyphomicrobiales</taxon>
        <taxon>Rhizobiaceae</taxon>
        <taxon>Peteryoungia</taxon>
    </lineage>
</organism>
<keyword evidence="3" id="KW-0614">Plasmid</keyword>
<reference evidence="3 4" key="1">
    <citation type="submission" date="2020-06" db="EMBL/GenBank/DDBJ databases">
        <title>Genome sequence of Rhizobium sp strain ADMK78.</title>
        <authorList>
            <person name="Rahi P."/>
        </authorList>
    </citation>
    <scope>NUCLEOTIDE SEQUENCE [LARGE SCALE GENOMIC DNA]</scope>
    <source>
        <strain evidence="3 4">ADMK78</strain>
        <plasmid evidence="3 4">pPRADMK78_01</plasmid>
    </source>
</reference>
<dbReference type="RefSeq" id="WP_138287576.1">
    <property type="nucleotide sequence ID" value="NZ_CP058351.1"/>
</dbReference>
<proteinExistence type="inferred from homology"/>
<dbReference type="InterPro" id="IPR036822">
    <property type="entry name" value="CutC-like_dom_sf"/>
</dbReference>
<sequence length="248" mass="25805">MTIDEGPVRRAFLLEVCVDDAEGLEAAVRGGADRIELCSALGSGGLTPSCGFMQMAAGAPVPVHALIRPRIGDFCYRANEVDLMIADIHQVREAGLAGVVIGATTPDGALDEAALTRLVEAAAGLDLTLHRAVDMVADVDKALDLAIALGFSRVLTSGGARHAEAGLAQIAALASRARGRISIMPGGGVRPENASRFLAIPGIAELHASCSQLRISDPRMVDFGFSPAQVRQTDEETVRVMKAALDAV</sequence>
<keyword evidence="2" id="KW-0963">Cytoplasm</keyword>
<evidence type="ECO:0000313" key="4">
    <source>
        <dbReference type="Proteomes" id="UP000308530"/>
    </source>
</evidence>
<dbReference type="HAMAP" id="MF_00795">
    <property type="entry name" value="CutC"/>
    <property type="match status" value="1"/>
</dbReference>
<comment type="caution">
    <text evidence="2">Once thought to be involved in copper homeostasis, experiments in E.coli have shown this is not the case.</text>
</comment>
<name>A0ABX6QTQ8_9HYPH</name>
<dbReference type="Proteomes" id="UP000308530">
    <property type="component" value="Plasmid pPRADMK78_01"/>
</dbReference>